<dbReference type="AlphaFoldDB" id="F0SF77"/>
<protein>
    <recommendedName>
        <fullName evidence="8">Guanidinium exporter</fullName>
    </recommendedName>
</protein>
<evidence type="ECO:0000256" key="1">
    <source>
        <dbReference type="ARBA" id="ARBA00004651"/>
    </source>
</evidence>
<dbReference type="InterPro" id="IPR000390">
    <property type="entry name" value="Small_drug/metabolite_transptr"/>
</dbReference>
<dbReference type="STRING" id="756272.Plabr_0605"/>
<sequence length="127" mass="13621">MRAWILLVVAGLFETGWAVGLKYTDGFSRLLPTVGVLIALLISMAILAVAVRDLPIGTAYPVWVGIGAIGTVIYGLVFLNEPATLPRMLFVSLLIVSIVGLKMTAGHEEPTVSTIEESSTHVSRETR</sequence>
<evidence type="ECO:0000256" key="6">
    <source>
        <dbReference type="ARBA" id="ARBA00023136"/>
    </source>
</evidence>
<evidence type="ECO:0000256" key="9">
    <source>
        <dbReference type="RuleBase" id="RU003942"/>
    </source>
</evidence>
<dbReference type="Pfam" id="PF00893">
    <property type="entry name" value="Multi_Drug_Res"/>
    <property type="match status" value="1"/>
</dbReference>
<evidence type="ECO:0000256" key="7">
    <source>
        <dbReference type="ARBA" id="ARBA00038151"/>
    </source>
</evidence>
<dbReference type="KEGG" id="pbs:Plabr_0605"/>
<dbReference type="FunFam" id="1.10.3730.20:FF:000001">
    <property type="entry name" value="Quaternary ammonium compound resistance transporter SugE"/>
    <property type="match status" value="1"/>
</dbReference>
<dbReference type="eggNOG" id="COG2076">
    <property type="taxonomic scope" value="Bacteria"/>
</dbReference>
<name>F0SF77_RUBBR</name>
<comment type="similarity">
    <text evidence="7">Belongs to the drug/metabolite transporter (DMT) superfamily. Small multidrug resistance (SMR) (TC 2.A.7.1) family. Gdx/SugE subfamily.</text>
</comment>
<evidence type="ECO:0000256" key="3">
    <source>
        <dbReference type="ARBA" id="ARBA00022475"/>
    </source>
</evidence>
<evidence type="ECO:0000256" key="10">
    <source>
        <dbReference type="SAM" id="Phobius"/>
    </source>
</evidence>
<organism evidence="11 12">
    <name type="scientific">Rubinisphaera brasiliensis (strain ATCC 49424 / DSM 5305 / JCM 21570 / IAM 15109 / NBRC 103401 / IFAM 1448)</name>
    <name type="common">Planctomyces brasiliensis</name>
    <dbReference type="NCBI Taxonomy" id="756272"/>
    <lineage>
        <taxon>Bacteria</taxon>
        <taxon>Pseudomonadati</taxon>
        <taxon>Planctomycetota</taxon>
        <taxon>Planctomycetia</taxon>
        <taxon>Planctomycetales</taxon>
        <taxon>Planctomycetaceae</taxon>
        <taxon>Rubinisphaera</taxon>
    </lineage>
</organism>
<evidence type="ECO:0000256" key="4">
    <source>
        <dbReference type="ARBA" id="ARBA00022692"/>
    </source>
</evidence>
<keyword evidence="3" id="KW-1003">Cell membrane</keyword>
<dbReference type="EMBL" id="CP002546">
    <property type="protein sequence ID" value="ADY58232.1"/>
    <property type="molecule type" value="Genomic_DNA"/>
</dbReference>
<keyword evidence="5 10" id="KW-1133">Transmembrane helix</keyword>
<dbReference type="OrthoDB" id="21828at2"/>
<dbReference type="HOGENOM" id="CLU_133067_1_3_0"/>
<dbReference type="PANTHER" id="PTHR30561:SF0">
    <property type="entry name" value="GUANIDINIUM EXPORTER"/>
    <property type="match status" value="1"/>
</dbReference>
<evidence type="ECO:0000256" key="5">
    <source>
        <dbReference type="ARBA" id="ARBA00022989"/>
    </source>
</evidence>
<feature type="transmembrane region" description="Helical" evidence="10">
    <location>
        <begin position="58"/>
        <end position="79"/>
    </location>
</feature>
<dbReference type="InterPro" id="IPR045324">
    <property type="entry name" value="Small_multidrug_res"/>
</dbReference>
<dbReference type="SUPFAM" id="SSF103481">
    <property type="entry name" value="Multidrug resistance efflux transporter EmrE"/>
    <property type="match status" value="1"/>
</dbReference>
<reference evidence="12" key="1">
    <citation type="submission" date="2011-02" db="EMBL/GenBank/DDBJ databases">
        <title>The complete genome of Planctomyces brasiliensis DSM 5305.</title>
        <authorList>
            <person name="Lucas S."/>
            <person name="Copeland A."/>
            <person name="Lapidus A."/>
            <person name="Bruce D."/>
            <person name="Goodwin L."/>
            <person name="Pitluck S."/>
            <person name="Kyrpides N."/>
            <person name="Mavromatis K."/>
            <person name="Pagani I."/>
            <person name="Ivanova N."/>
            <person name="Ovchinnikova G."/>
            <person name="Lu M."/>
            <person name="Detter J.C."/>
            <person name="Han C."/>
            <person name="Land M."/>
            <person name="Hauser L."/>
            <person name="Markowitz V."/>
            <person name="Cheng J.-F."/>
            <person name="Hugenholtz P."/>
            <person name="Woyke T."/>
            <person name="Wu D."/>
            <person name="Tindall B."/>
            <person name="Pomrenke H.G."/>
            <person name="Brambilla E."/>
            <person name="Klenk H.-P."/>
            <person name="Eisen J.A."/>
        </authorList>
    </citation>
    <scope>NUCLEOTIDE SEQUENCE [LARGE SCALE GENOMIC DNA]</scope>
    <source>
        <strain evidence="12">ATCC 49424 / DSM 5305 / JCM 21570 / NBRC 103401 / IFAM 1448</strain>
    </source>
</reference>
<dbReference type="InterPro" id="IPR037185">
    <property type="entry name" value="EmrE-like"/>
</dbReference>
<keyword evidence="6 10" id="KW-0472">Membrane</keyword>
<keyword evidence="12" id="KW-1185">Reference proteome</keyword>
<dbReference type="Gene3D" id="1.10.3730.20">
    <property type="match status" value="1"/>
</dbReference>
<dbReference type="GO" id="GO:0022857">
    <property type="term" value="F:transmembrane transporter activity"/>
    <property type="evidence" value="ECO:0007669"/>
    <property type="project" value="InterPro"/>
</dbReference>
<keyword evidence="2" id="KW-0813">Transport</keyword>
<evidence type="ECO:0000256" key="8">
    <source>
        <dbReference type="ARBA" id="ARBA00039168"/>
    </source>
</evidence>
<keyword evidence="4 9" id="KW-0812">Transmembrane</keyword>
<dbReference type="GO" id="GO:1990961">
    <property type="term" value="P:xenobiotic detoxification by transmembrane export across the plasma membrane"/>
    <property type="evidence" value="ECO:0007669"/>
    <property type="project" value="UniProtKB-ARBA"/>
</dbReference>
<dbReference type="PANTHER" id="PTHR30561">
    <property type="entry name" value="SMR FAMILY PROTON-DEPENDENT DRUG EFFLUX TRANSPORTER SUGE"/>
    <property type="match status" value="1"/>
</dbReference>
<dbReference type="RefSeq" id="WP_013626975.1">
    <property type="nucleotide sequence ID" value="NC_015174.1"/>
</dbReference>
<proteinExistence type="inferred from homology"/>
<evidence type="ECO:0000313" key="11">
    <source>
        <dbReference type="EMBL" id="ADY58232.1"/>
    </source>
</evidence>
<accession>F0SF77</accession>
<dbReference type="Proteomes" id="UP000006860">
    <property type="component" value="Chromosome"/>
</dbReference>
<gene>
    <name evidence="11" type="ordered locus">Plabr_0605</name>
</gene>
<evidence type="ECO:0000256" key="2">
    <source>
        <dbReference type="ARBA" id="ARBA00022448"/>
    </source>
</evidence>
<comment type="subcellular location">
    <subcellularLocation>
        <location evidence="1 9">Cell membrane</location>
        <topology evidence="1 9">Multi-pass membrane protein</topology>
    </subcellularLocation>
</comment>
<feature type="transmembrane region" description="Helical" evidence="10">
    <location>
        <begin position="34"/>
        <end position="51"/>
    </location>
</feature>
<evidence type="ECO:0000313" key="12">
    <source>
        <dbReference type="Proteomes" id="UP000006860"/>
    </source>
</evidence>
<dbReference type="GO" id="GO:0005886">
    <property type="term" value="C:plasma membrane"/>
    <property type="evidence" value="ECO:0007669"/>
    <property type="project" value="UniProtKB-SubCell"/>
</dbReference>